<dbReference type="EMBL" id="MN739107">
    <property type="protein sequence ID" value="QHS89214.1"/>
    <property type="molecule type" value="Genomic_DNA"/>
</dbReference>
<sequence length="268" mass="31477">MGWAAYIHIRIHSNNQKELDDYIKSGFEFIPAGFIGEGVAGRYDTYISLSFWIPKTILANECDDIVRKYKSFVIFTEWHEELNPDHGYYVTRWLNDDVESKSITFNKSCAEERGWFNHYSKSLKKVYPTIEYDKSLKNKIYTTLNLDSNHIGVYSYIWVRLKGSEPDIIHELLGLPEQCIRCHFNLEHESQIYLWSPYPLREMINEKFADIVCEWWSADGKTGGVWVKKPKTEWKQSEDINEYITVEYPAPYTPSFGKKGNSIPQLLQ</sequence>
<accession>A0A6C0BBN9</accession>
<reference evidence="1" key="1">
    <citation type="journal article" date="2020" name="Nature">
        <title>Giant virus diversity and host interactions through global metagenomics.</title>
        <authorList>
            <person name="Schulz F."/>
            <person name="Roux S."/>
            <person name="Paez-Espino D."/>
            <person name="Jungbluth S."/>
            <person name="Walsh D.A."/>
            <person name="Denef V.J."/>
            <person name="McMahon K.D."/>
            <person name="Konstantinidis K.T."/>
            <person name="Eloe-Fadrosh E.A."/>
            <person name="Kyrpides N.C."/>
            <person name="Woyke T."/>
        </authorList>
    </citation>
    <scope>NUCLEOTIDE SEQUENCE</scope>
    <source>
        <strain evidence="1">GVMAG-M-3300010158-60</strain>
    </source>
</reference>
<protein>
    <submittedName>
        <fullName evidence="1">Uncharacterized protein</fullName>
    </submittedName>
</protein>
<name>A0A6C0BBN9_9ZZZZ</name>
<organism evidence="1">
    <name type="scientific">viral metagenome</name>
    <dbReference type="NCBI Taxonomy" id="1070528"/>
    <lineage>
        <taxon>unclassified sequences</taxon>
        <taxon>metagenomes</taxon>
        <taxon>organismal metagenomes</taxon>
    </lineage>
</organism>
<dbReference type="AlphaFoldDB" id="A0A6C0BBN9"/>
<evidence type="ECO:0000313" key="1">
    <source>
        <dbReference type="EMBL" id="QHS89214.1"/>
    </source>
</evidence>
<proteinExistence type="predicted"/>